<dbReference type="InterPro" id="IPR010982">
    <property type="entry name" value="Lambda_DNA-bd_dom_sf"/>
</dbReference>
<proteinExistence type="predicted"/>
<evidence type="ECO:0000256" key="1">
    <source>
        <dbReference type="ARBA" id="ARBA00023125"/>
    </source>
</evidence>
<dbReference type="Proteomes" id="UP000246635">
    <property type="component" value="Unassembled WGS sequence"/>
</dbReference>
<gene>
    <name evidence="3" type="ORF">DFQ01_12147</name>
</gene>
<dbReference type="Pfam" id="PF01381">
    <property type="entry name" value="HTH_3"/>
    <property type="match status" value="1"/>
</dbReference>
<dbReference type="RefSeq" id="WP_110045926.1">
    <property type="nucleotide sequence ID" value="NZ_CP054613.1"/>
</dbReference>
<dbReference type="GO" id="GO:0003700">
    <property type="term" value="F:DNA-binding transcription factor activity"/>
    <property type="evidence" value="ECO:0007669"/>
    <property type="project" value="TreeGrafter"/>
</dbReference>
<dbReference type="Gene3D" id="1.10.260.40">
    <property type="entry name" value="lambda repressor-like DNA-binding domains"/>
    <property type="match status" value="1"/>
</dbReference>
<dbReference type="PANTHER" id="PTHR46797:SF1">
    <property type="entry name" value="METHYLPHOSPHONATE SYNTHASE"/>
    <property type="match status" value="1"/>
</dbReference>
<organism evidence="3 4">
    <name type="scientific">Paenibacillus cellulosilyticus</name>
    <dbReference type="NCBI Taxonomy" id="375489"/>
    <lineage>
        <taxon>Bacteria</taxon>
        <taxon>Bacillati</taxon>
        <taxon>Bacillota</taxon>
        <taxon>Bacilli</taxon>
        <taxon>Bacillales</taxon>
        <taxon>Paenibacillaceae</taxon>
        <taxon>Paenibacillus</taxon>
    </lineage>
</organism>
<dbReference type="InterPro" id="IPR050807">
    <property type="entry name" value="TransReg_Diox_bact_type"/>
</dbReference>
<sequence>MELARLFGECLQSIRKRQGISQEELAHLCDLDRTYISLLERGKRQPSLTTIFVIAKNLGYKPSDLIKQIEN</sequence>
<accession>A0A2V2YPW8</accession>
<dbReference type="GO" id="GO:0005829">
    <property type="term" value="C:cytosol"/>
    <property type="evidence" value="ECO:0007669"/>
    <property type="project" value="TreeGrafter"/>
</dbReference>
<evidence type="ECO:0000259" key="2">
    <source>
        <dbReference type="PROSITE" id="PS50943"/>
    </source>
</evidence>
<dbReference type="PANTHER" id="PTHR46797">
    <property type="entry name" value="HTH-TYPE TRANSCRIPTIONAL REGULATOR"/>
    <property type="match status" value="1"/>
</dbReference>
<protein>
    <submittedName>
        <fullName evidence="3">DNA-binding XRE family transcriptional regulator</fullName>
    </submittedName>
</protein>
<dbReference type="OrthoDB" id="5461347at2"/>
<evidence type="ECO:0000313" key="4">
    <source>
        <dbReference type="Proteomes" id="UP000246635"/>
    </source>
</evidence>
<dbReference type="PROSITE" id="PS50943">
    <property type="entry name" value="HTH_CROC1"/>
    <property type="match status" value="1"/>
</dbReference>
<dbReference type="GO" id="GO:0003677">
    <property type="term" value="F:DNA binding"/>
    <property type="evidence" value="ECO:0007669"/>
    <property type="project" value="UniProtKB-KW"/>
</dbReference>
<dbReference type="CDD" id="cd00093">
    <property type="entry name" value="HTH_XRE"/>
    <property type="match status" value="1"/>
</dbReference>
<evidence type="ECO:0000313" key="3">
    <source>
        <dbReference type="EMBL" id="PWV97404.1"/>
    </source>
</evidence>
<feature type="domain" description="HTH cro/C1-type" evidence="2">
    <location>
        <begin position="11"/>
        <end position="65"/>
    </location>
</feature>
<dbReference type="AlphaFoldDB" id="A0A2V2YPW8"/>
<reference evidence="3 4" key="1">
    <citation type="submission" date="2018-05" db="EMBL/GenBank/DDBJ databases">
        <title>Genomic Encyclopedia of Type Strains, Phase III (KMG-III): the genomes of soil and plant-associated and newly described type strains.</title>
        <authorList>
            <person name="Whitman W."/>
        </authorList>
    </citation>
    <scope>NUCLEOTIDE SEQUENCE [LARGE SCALE GENOMIC DNA]</scope>
    <source>
        <strain evidence="3 4">CECT 5696</strain>
    </source>
</reference>
<keyword evidence="4" id="KW-1185">Reference proteome</keyword>
<dbReference type="InterPro" id="IPR001387">
    <property type="entry name" value="Cro/C1-type_HTH"/>
</dbReference>
<dbReference type="SUPFAM" id="SSF47413">
    <property type="entry name" value="lambda repressor-like DNA-binding domains"/>
    <property type="match status" value="1"/>
</dbReference>
<dbReference type="EMBL" id="QGTQ01000021">
    <property type="protein sequence ID" value="PWV97404.1"/>
    <property type="molecule type" value="Genomic_DNA"/>
</dbReference>
<name>A0A2V2YPW8_9BACL</name>
<keyword evidence="1 3" id="KW-0238">DNA-binding</keyword>
<dbReference type="SMART" id="SM00530">
    <property type="entry name" value="HTH_XRE"/>
    <property type="match status" value="1"/>
</dbReference>
<comment type="caution">
    <text evidence="3">The sequence shown here is derived from an EMBL/GenBank/DDBJ whole genome shotgun (WGS) entry which is preliminary data.</text>
</comment>